<dbReference type="Proteomes" id="UP000242180">
    <property type="component" value="Unassembled WGS sequence"/>
</dbReference>
<reference evidence="2 3" key="1">
    <citation type="submission" date="2016-07" db="EMBL/GenBank/DDBJ databases">
        <title>Pervasive Adenine N6-methylation of Active Genes in Fungi.</title>
        <authorList>
            <consortium name="DOE Joint Genome Institute"/>
            <person name="Mondo S.J."/>
            <person name="Dannebaum R.O."/>
            <person name="Kuo R.C."/>
            <person name="Labutti K."/>
            <person name="Haridas S."/>
            <person name="Kuo A."/>
            <person name="Salamov A."/>
            <person name="Ahrendt S.R."/>
            <person name="Lipzen A."/>
            <person name="Sullivan W."/>
            <person name="Andreopoulos W.B."/>
            <person name="Clum A."/>
            <person name="Lindquist E."/>
            <person name="Daum C."/>
            <person name="Ramamoorthy G.K."/>
            <person name="Gryganskyi A."/>
            <person name="Culley D."/>
            <person name="Magnuson J.K."/>
            <person name="James T.Y."/>
            <person name="O'Malley M.A."/>
            <person name="Stajich J.E."/>
            <person name="Spatafora J.W."/>
            <person name="Visel A."/>
            <person name="Grigoriev I.V."/>
        </authorList>
    </citation>
    <scope>NUCLEOTIDE SEQUENCE [LARGE SCALE GENOMIC DNA]</scope>
    <source>
        <strain evidence="2 3">NRRL 2496</strain>
    </source>
</reference>
<keyword evidence="3" id="KW-1185">Reference proteome</keyword>
<dbReference type="EMBL" id="MCGN01000004">
    <property type="protein sequence ID" value="ORY97861.1"/>
    <property type="molecule type" value="Genomic_DNA"/>
</dbReference>
<dbReference type="OMA" id="CCASAND"/>
<feature type="compositionally biased region" description="Basic residues" evidence="1">
    <location>
        <begin position="91"/>
        <end position="100"/>
    </location>
</feature>
<dbReference type="InParanoid" id="A0A1X2HG10"/>
<accession>A0A1X2HG10</accession>
<name>A0A1X2HG10_SYNRA</name>
<evidence type="ECO:0000313" key="2">
    <source>
        <dbReference type="EMBL" id="ORY97861.1"/>
    </source>
</evidence>
<comment type="caution">
    <text evidence="2">The sequence shown here is derived from an EMBL/GenBank/DDBJ whole genome shotgun (WGS) entry which is preliminary data.</text>
</comment>
<gene>
    <name evidence="2" type="ORF">BCR43DRAFT_437769</name>
</gene>
<sequence length="263" mass="27748">MDPEEQQQQQAPLPSPPGPLSTDESPSERTKLSSSSTPSTPTGGSTTPLSEDNDGDDEDASNNPPESASPPPSRPAAAAPTASSSRPPPKEKKKPKKPRPVPKDYTSGKTVTIETADDFCLMLPSSPGNRDEYNGQPDPEAIQRSEKSATAFCTSQSSRDAVPGASPMPADFIQSAAMSKTDAYVQVTGTINPGAYELSPGDGGGQYDDHGAGSPPESHCKNYPYYVSLVEPDVSRFCIRCCKTYEDCNAGRSAYGCARVVPE</sequence>
<dbReference type="AlphaFoldDB" id="A0A1X2HG10"/>
<feature type="compositionally biased region" description="Acidic residues" evidence="1">
    <location>
        <begin position="51"/>
        <end position="60"/>
    </location>
</feature>
<evidence type="ECO:0000313" key="3">
    <source>
        <dbReference type="Proteomes" id="UP000242180"/>
    </source>
</evidence>
<evidence type="ECO:0000256" key="1">
    <source>
        <dbReference type="SAM" id="MobiDB-lite"/>
    </source>
</evidence>
<feature type="region of interest" description="Disordered" evidence="1">
    <location>
        <begin position="1"/>
        <end position="148"/>
    </location>
</feature>
<feature type="compositionally biased region" description="Low complexity" evidence="1">
    <location>
        <begin position="1"/>
        <end position="12"/>
    </location>
</feature>
<feature type="compositionally biased region" description="Low complexity" evidence="1">
    <location>
        <begin position="75"/>
        <end position="85"/>
    </location>
</feature>
<proteinExistence type="predicted"/>
<dbReference type="STRING" id="13706.A0A1X2HG10"/>
<protein>
    <submittedName>
        <fullName evidence="2">Uncharacterized protein</fullName>
    </submittedName>
</protein>
<dbReference type="OrthoDB" id="3044029at2759"/>
<organism evidence="2 3">
    <name type="scientific">Syncephalastrum racemosum</name>
    <name type="common">Filamentous fungus</name>
    <dbReference type="NCBI Taxonomy" id="13706"/>
    <lineage>
        <taxon>Eukaryota</taxon>
        <taxon>Fungi</taxon>
        <taxon>Fungi incertae sedis</taxon>
        <taxon>Mucoromycota</taxon>
        <taxon>Mucoromycotina</taxon>
        <taxon>Mucoromycetes</taxon>
        <taxon>Mucorales</taxon>
        <taxon>Syncephalastraceae</taxon>
        <taxon>Syncephalastrum</taxon>
    </lineage>
</organism>
<feature type="compositionally biased region" description="Low complexity" evidence="1">
    <location>
        <begin position="32"/>
        <end position="50"/>
    </location>
</feature>